<dbReference type="RefSeq" id="WP_091519697.1">
    <property type="nucleotide sequence ID" value="NZ_LT629772.1"/>
</dbReference>
<sequence>MPTTEQLGPILNDWRTVLGDNATAGAEFEGRELWPVTATDGRCYFLKRLGPWRNLPLADEFRVLRHLAARGILVAEYLITDRARLYAGAIEDSYVLMPRLAESRLDRRAVLALEPVIGAAVADLHAALAGHPWPVASYHEDIVGNLRRELDLPPDLAEAYEARRDRVIDDLTGLPEQLIHGDLTIDNVLLGDVIAFIDLDHLPYGLRLWDLAKYLSRRLRCPASEAAEALPHLSRFLSGYQQRSPLSAAELAAFPSLIIGAGVIEISYLRQVLSGALERRRLPDHERTLWATVEALRWQLDDHDSIAEAVRST</sequence>
<evidence type="ECO:0000313" key="4">
    <source>
        <dbReference type="Proteomes" id="UP000199103"/>
    </source>
</evidence>
<dbReference type="STRING" id="630515.SAMN04489812_0622"/>
<feature type="domain" description="Aminoglycoside phosphotransferase" evidence="2">
    <location>
        <begin position="37"/>
        <end position="243"/>
    </location>
</feature>
<organism evidence="3 4">
    <name type="scientific">Microlunatus soli</name>
    <dbReference type="NCBI Taxonomy" id="630515"/>
    <lineage>
        <taxon>Bacteria</taxon>
        <taxon>Bacillati</taxon>
        <taxon>Actinomycetota</taxon>
        <taxon>Actinomycetes</taxon>
        <taxon>Propionibacteriales</taxon>
        <taxon>Propionibacteriaceae</taxon>
        <taxon>Microlunatus</taxon>
    </lineage>
</organism>
<dbReference type="InterPro" id="IPR050249">
    <property type="entry name" value="Pseudomonas-type_ThrB"/>
</dbReference>
<dbReference type="GO" id="GO:0004672">
    <property type="term" value="F:protein kinase activity"/>
    <property type="evidence" value="ECO:0007669"/>
    <property type="project" value="InterPro"/>
</dbReference>
<dbReference type="InterPro" id="IPR002575">
    <property type="entry name" value="Aminoglycoside_PTrfase"/>
</dbReference>
<dbReference type="InterPro" id="IPR008266">
    <property type="entry name" value="Tyr_kinase_AS"/>
</dbReference>
<dbReference type="GO" id="GO:0019202">
    <property type="term" value="F:amino acid kinase activity"/>
    <property type="evidence" value="ECO:0007669"/>
    <property type="project" value="TreeGrafter"/>
</dbReference>
<dbReference type="PROSITE" id="PS00109">
    <property type="entry name" value="PROTEIN_KINASE_TYR"/>
    <property type="match status" value="1"/>
</dbReference>
<name>A0A1H1NRT4_9ACTN</name>
<dbReference type="PANTHER" id="PTHR21064:SF6">
    <property type="entry name" value="AMINOGLYCOSIDE PHOSPHOTRANSFERASE DOMAIN-CONTAINING PROTEIN"/>
    <property type="match status" value="1"/>
</dbReference>
<evidence type="ECO:0000259" key="2">
    <source>
        <dbReference type="Pfam" id="PF01636"/>
    </source>
</evidence>
<dbReference type="PANTHER" id="PTHR21064">
    <property type="entry name" value="AMINOGLYCOSIDE PHOSPHOTRANSFERASE DOMAIN-CONTAINING PROTEIN-RELATED"/>
    <property type="match status" value="1"/>
</dbReference>
<dbReference type="OrthoDB" id="3723194at2"/>
<evidence type="ECO:0000256" key="1">
    <source>
        <dbReference type="ARBA" id="ARBA00038240"/>
    </source>
</evidence>
<dbReference type="SUPFAM" id="SSF56112">
    <property type="entry name" value="Protein kinase-like (PK-like)"/>
    <property type="match status" value="1"/>
</dbReference>
<proteinExistence type="inferred from homology"/>
<reference evidence="3 4" key="1">
    <citation type="submission" date="2016-10" db="EMBL/GenBank/DDBJ databases">
        <authorList>
            <person name="de Groot N.N."/>
        </authorList>
    </citation>
    <scope>NUCLEOTIDE SEQUENCE [LARGE SCALE GENOMIC DNA]</scope>
    <source>
        <strain evidence="3 4">DSM 21800</strain>
    </source>
</reference>
<dbReference type="Pfam" id="PF01636">
    <property type="entry name" value="APH"/>
    <property type="match status" value="1"/>
</dbReference>
<evidence type="ECO:0000313" key="3">
    <source>
        <dbReference type="EMBL" id="SDS01692.1"/>
    </source>
</evidence>
<accession>A0A1H1NRT4</accession>
<comment type="similarity">
    <text evidence="1">Belongs to the pseudomonas-type ThrB family.</text>
</comment>
<dbReference type="Gene3D" id="3.90.1200.10">
    <property type="match status" value="1"/>
</dbReference>
<gene>
    <name evidence="3" type="ORF">SAMN04489812_0622</name>
</gene>
<dbReference type="InterPro" id="IPR011009">
    <property type="entry name" value="Kinase-like_dom_sf"/>
</dbReference>
<keyword evidence="4" id="KW-1185">Reference proteome</keyword>
<dbReference type="Proteomes" id="UP000199103">
    <property type="component" value="Chromosome I"/>
</dbReference>
<keyword evidence="3" id="KW-0418">Kinase</keyword>
<protein>
    <submittedName>
        <fullName evidence="3">Ser/Thr protein kinase RdoA involved in Cpx stress response, MazF antagonist</fullName>
    </submittedName>
</protein>
<keyword evidence="3" id="KW-0808">Transferase</keyword>
<dbReference type="AlphaFoldDB" id="A0A1H1NRT4"/>
<dbReference type="EMBL" id="LT629772">
    <property type="protein sequence ID" value="SDS01692.1"/>
    <property type="molecule type" value="Genomic_DNA"/>
</dbReference>